<reference evidence="1" key="1">
    <citation type="submission" date="2014-11" db="EMBL/GenBank/DDBJ databases">
        <authorList>
            <person name="Amaro Gonzalez C."/>
        </authorList>
    </citation>
    <scope>NUCLEOTIDE SEQUENCE</scope>
</reference>
<accession>A0A0E9PI97</accession>
<dbReference type="EMBL" id="GBXM01104246">
    <property type="protein sequence ID" value="JAH04331.1"/>
    <property type="molecule type" value="Transcribed_RNA"/>
</dbReference>
<reference evidence="1" key="2">
    <citation type="journal article" date="2015" name="Fish Shellfish Immunol.">
        <title>Early steps in the European eel (Anguilla anguilla)-Vibrio vulnificus interaction in the gills: Role of the RtxA13 toxin.</title>
        <authorList>
            <person name="Callol A."/>
            <person name="Pajuelo D."/>
            <person name="Ebbesson L."/>
            <person name="Teles M."/>
            <person name="MacKenzie S."/>
            <person name="Amaro C."/>
        </authorList>
    </citation>
    <scope>NUCLEOTIDE SEQUENCE</scope>
</reference>
<protein>
    <submittedName>
        <fullName evidence="1">Uncharacterized protein</fullName>
    </submittedName>
</protein>
<evidence type="ECO:0000313" key="1">
    <source>
        <dbReference type="EMBL" id="JAH04331.1"/>
    </source>
</evidence>
<name>A0A0E9PI97_ANGAN</name>
<dbReference type="AlphaFoldDB" id="A0A0E9PI97"/>
<proteinExistence type="predicted"/>
<organism evidence="1">
    <name type="scientific">Anguilla anguilla</name>
    <name type="common">European freshwater eel</name>
    <name type="synonym">Muraena anguilla</name>
    <dbReference type="NCBI Taxonomy" id="7936"/>
    <lineage>
        <taxon>Eukaryota</taxon>
        <taxon>Metazoa</taxon>
        <taxon>Chordata</taxon>
        <taxon>Craniata</taxon>
        <taxon>Vertebrata</taxon>
        <taxon>Euteleostomi</taxon>
        <taxon>Actinopterygii</taxon>
        <taxon>Neopterygii</taxon>
        <taxon>Teleostei</taxon>
        <taxon>Anguilliformes</taxon>
        <taxon>Anguillidae</taxon>
        <taxon>Anguilla</taxon>
    </lineage>
</organism>
<sequence length="49" mass="5654">MMPIDLKHVNPLIMRLTCIPTVYRYNWPSSHLNESIRLPASPNAACFQI</sequence>